<proteinExistence type="predicted"/>
<gene>
    <name evidence="2" type="ORF">ACNJC6_00926</name>
</gene>
<evidence type="ECO:0000313" key="3">
    <source>
        <dbReference type="Proteomes" id="UP000196240"/>
    </source>
</evidence>
<keyword evidence="1" id="KW-0472">Membrane</keyword>
<feature type="transmembrane region" description="Helical" evidence="1">
    <location>
        <begin position="354"/>
        <end position="372"/>
    </location>
</feature>
<keyword evidence="1" id="KW-0812">Transmembrane</keyword>
<dbReference type="EMBL" id="FUUY01000002">
    <property type="protein sequence ID" value="SJX21316.1"/>
    <property type="molecule type" value="Genomic_DNA"/>
</dbReference>
<sequence>MYLNRAYRQIAFVSYGNEYLNGAVDTEILDRHPLLFNHFPILRDTKYGTLLCGSASHLLSRLQESGAIKLSLHVAQDLHMELNDSSIFYFSTDEESFCIVVHYPHNEYKVLILSDEKPTWQSFDEYGNKDFYDYSNYYQNVEAYTLHHPSPQAISTIEQDLKPINWDTFFKDTEARLYFNDMAKQYGSYPIPLDINNCYVGDLFNDSIKEQYPIFPFTIRKNYASNLIENTALLEQQYSAASHSKNEYSDYVQMNSNERDTFSAAYNQLTLLRPLIFKHCANQYQFSDIKNCNYLSNIPEITKDSSFSIKKNTVQIPTSNDVVENTVHLKDIEHQVETNRRAVSSFHLFKIMKFLWHIIWCYCALWTLAFYSVSWGNIFIFIIAFLYALYKSIIHSNNKKDR</sequence>
<keyword evidence="1" id="KW-1133">Transmembrane helix</keyword>
<protein>
    <submittedName>
        <fullName evidence="2">Uncharacterized protein</fullName>
    </submittedName>
</protein>
<evidence type="ECO:0000256" key="1">
    <source>
        <dbReference type="SAM" id="Phobius"/>
    </source>
</evidence>
<dbReference type="RefSeq" id="WP_087011547.1">
    <property type="nucleotide sequence ID" value="NZ_FUUY01000002.1"/>
</dbReference>
<dbReference type="AlphaFoldDB" id="A0A1R7QAV4"/>
<organism evidence="2 3">
    <name type="scientific">Acinetobacter johnsonii</name>
    <dbReference type="NCBI Taxonomy" id="40214"/>
    <lineage>
        <taxon>Bacteria</taxon>
        <taxon>Pseudomonadati</taxon>
        <taxon>Pseudomonadota</taxon>
        <taxon>Gammaproteobacteria</taxon>
        <taxon>Moraxellales</taxon>
        <taxon>Moraxellaceae</taxon>
        <taxon>Acinetobacter</taxon>
    </lineage>
</organism>
<reference evidence="2 3" key="1">
    <citation type="submission" date="2017-02" db="EMBL/GenBank/DDBJ databases">
        <authorList>
            <person name="Peterson S.W."/>
        </authorList>
    </citation>
    <scope>NUCLEOTIDE SEQUENCE [LARGE SCALE GENOMIC DNA]</scope>
    <source>
        <strain evidence="2">C6</strain>
    </source>
</reference>
<accession>A0A1R7QAV4</accession>
<dbReference type="Proteomes" id="UP000196240">
    <property type="component" value="Unassembled WGS sequence"/>
</dbReference>
<name>A0A1R7QAV4_ACIJO</name>
<evidence type="ECO:0000313" key="2">
    <source>
        <dbReference type="EMBL" id="SJX21316.1"/>
    </source>
</evidence>